<dbReference type="GO" id="GO:0030847">
    <property type="term" value="P:termination of RNA polymerase II transcription, exosome-dependent"/>
    <property type="evidence" value="ECO:0007669"/>
    <property type="project" value="UniProtKB-ARBA"/>
</dbReference>
<evidence type="ECO:0000256" key="7">
    <source>
        <dbReference type="PROSITE-ProRule" id="PRU00266"/>
    </source>
</evidence>
<accession>A0A9P8T5U0</accession>
<dbReference type="GO" id="GO:0003723">
    <property type="term" value="F:RNA binding"/>
    <property type="evidence" value="ECO:0007669"/>
    <property type="project" value="UniProtKB-UniRule"/>
</dbReference>
<dbReference type="CDD" id="cd00593">
    <property type="entry name" value="RIBOc"/>
    <property type="match status" value="1"/>
</dbReference>
<keyword evidence="6 7" id="KW-0694">RNA-binding</keyword>
<dbReference type="SUPFAM" id="SSF69065">
    <property type="entry name" value="RNase III domain-like"/>
    <property type="match status" value="1"/>
</dbReference>
<dbReference type="GO" id="GO:0005654">
    <property type="term" value="C:nucleoplasm"/>
    <property type="evidence" value="ECO:0007669"/>
    <property type="project" value="TreeGrafter"/>
</dbReference>
<dbReference type="GO" id="GO:0006364">
    <property type="term" value="P:rRNA processing"/>
    <property type="evidence" value="ECO:0007669"/>
    <property type="project" value="TreeGrafter"/>
</dbReference>
<dbReference type="InterPro" id="IPR040540">
    <property type="entry name" value="RNase_3_N"/>
</dbReference>
<comment type="caution">
    <text evidence="11">The sequence shown here is derived from an EMBL/GenBank/DDBJ whole genome shotgun (WGS) entry which is preliminary data.</text>
</comment>
<keyword evidence="12" id="KW-1185">Reference proteome</keyword>
<dbReference type="SMART" id="SM00535">
    <property type="entry name" value="RIBOc"/>
    <property type="match status" value="1"/>
</dbReference>
<keyword evidence="5" id="KW-0378">Hydrolase</keyword>
<evidence type="ECO:0000256" key="5">
    <source>
        <dbReference type="ARBA" id="ARBA00022801"/>
    </source>
</evidence>
<evidence type="ECO:0000259" key="9">
    <source>
        <dbReference type="PROSITE" id="PS50137"/>
    </source>
</evidence>
<evidence type="ECO:0000256" key="2">
    <source>
        <dbReference type="ARBA" id="ARBA00012177"/>
    </source>
</evidence>
<reference evidence="11" key="1">
    <citation type="journal article" date="2021" name="Open Biol.">
        <title>Shared evolutionary footprints suggest mitochondrial oxidative damage underlies multiple complex I losses in fungi.</title>
        <authorList>
            <person name="Schikora-Tamarit M.A."/>
            <person name="Marcet-Houben M."/>
            <person name="Nosek J."/>
            <person name="Gabaldon T."/>
        </authorList>
    </citation>
    <scope>NUCLEOTIDE SEQUENCE</scope>
    <source>
        <strain evidence="11">CBS6341</strain>
    </source>
</reference>
<evidence type="ECO:0000256" key="4">
    <source>
        <dbReference type="ARBA" id="ARBA00022759"/>
    </source>
</evidence>
<dbReference type="GO" id="GO:0034475">
    <property type="term" value="P:U4 snRNA 3'-end processing"/>
    <property type="evidence" value="ECO:0007669"/>
    <property type="project" value="UniProtKB-ARBA"/>
</dbReference>
<evidence type="ECO:0000259" key="10">
    <source>
        <dbReference type="PROSITE" id="PS50142"/>
    </source>
</evidence>
<evidence type="ECO:0000313" key="12">
    <source>
        <dbReference type="Proteomes" id="UP000769528"/>
    </source>
</evidence>
<dbReference type="Proteomes" id="UP000769528">
    <property type="component" value="Unassembled WGS sequence"/>
</dbReference>
<dbReference type="PROSITE" id="PS50142">
    <property type="entry name" value="RNASE_3_2"/>
    <property type="match status" value="1"/>
</dbReference>
<dbReference type="InterPro" id="IPR036389">
    <property type="entry name" value="RNase_III_sf"/>
</dbReference>
<proteinExistence type="predicted"/>
<dbReference type="PANTHER" id="PTHR11207">
    <property type="entry name" value="RIBONUCLEASE III"/>
    <property type="match status" value="1"/>
</dbReference>
<dbReference type="EC" id="3.1.26.3" evidence="2"/>
<feature type="domain" description="RNase III" evidence="10">
    <location>
        <begin position="209"/>
        <end position="308"/>
    </location>
</feature>
<gene>
    <name evidence="11" type="ORF">WICMUC_005511</name>
</gene>
<dbReference type="FunFam" id="1.10.1520.10:FF:000001">
    <property type="entry name" value="Ribonuclease 3"/>
    <property type="match status" value="1"/>
</dbReference>
<dbReference type="Pfam" id="PF00035">
    <property type="entry name" value="dsrm"/>
    <property type="match status" value="1"/>
</dbReference>
<protein>
    <recommendedName>
        <fullName evidence="2">ribonuclease III</fullName>
        <ecNumber evidence="2">3.1.26.3</ecNumber>
    </recommendedName>
</protein>
<dbReference type="InterPro" id="IPR000999">
    <property type="entry name" value="RNase_III_dom"/>
</dbReference>
<organism evidence="11 12">
    <name type="scientific">Wickerhamomyces mucosus</name>
    <dbReference type="NCBI Taxonomy" id="1378264"/>
    <lineage>
        <taxon>Eukaryota</taxon>
        <taxon>Fungi</taxon>
        <taxon>Dikarya</taxon>
        <taxon>Ascomycota</taxon>
        <taxon>Saccharomycotina</taxon>
        <taxon>Saccharomycetes</taxon>
        <taxon>Phaffomycetales</taxon>
        <taxon>Wickerhamomycetaceae</taxon>
        <taxon>Wickerhamomyces</taxon>
    </lineage>
</organism>
<evidence type="ECO:0000313" key="11">
    <source>
        <dbReference type="EMBL" id="KAH3666694.1"/>
    </source>
</evidence>
<dbReference type="AlphaFoldDB" id="A0A9P8T5U0"/>
<dbReference type="Pfam" id="PF00636">
    <property type="entry name" value="Ribonuclease_3"/>
    <property type="match status" value="1"/>
</dbReference>
<dbReference type="EMBL" id="JAEUBF010001406">
    <property type="protein sequence ID" value="KAH3666694.1"/>
    <property type="molecule type" value="Genomic_DNA"/>
</dbReference>
<dbReference type="InterPro" id="IPR014720">
    <property type="entry name" value="dsRBD_dom"/>
</dbReference>
<name>A0A9P8T5U0_9ASCO</name>
<comment type="catalytic activity">
    <reaction evidence="1">
        <text>Endonucleolytic cleavage to 5'-phosphomonoester.</text>
        <dbReference type="EC" id="3.1.26.3"/>
    </reaction>
</comment>
<evidence type="ECO:0000256" key="8">
    <source>
        <dbReference type="SAM" id="MobiDB-lite"/>
    </source>
</evidence>
<feature type="compositionally biased region" description="Polar residues" evidence="8">
    <location>
        <begin position="510"/>
        <end position="546"/>
    </location>
</feature>
<dbReference type="Pfam" id="PF18497">
    <property type="entry name" value="RNase_3_N"/>
    <property type="match status" value="1"/>
</dbReference>
<dbReference type="PANTHER" id="PTHR11207:SF0">
    <property type="entry name" value="RIBONUCLEASE 3"/>
    <property type="match status" value="1"/>
</dbReference>
<dbReference type="PROSITE" id="PS00517">
    <property type="entry name" value="RNASE_3_1"/>
    <property type="match status" value="1"/>
</dbReference>
<dbReference type="SMART" id="SM00358">
    <property type="entry name" value="DSRM"/>
    <property type="match status" value="1"/>
</dbReference>
<dbReference type="GO" id="GO:0004525">
    <property type="term" value="F:ribonuclease III activity"/>
    <property type="evidence" value="ECO:0007669"/>
    <property type="project" value="UniProtKB-EC"/>
</dbReference>
<evidence type="ECO:0000256" key="6">
    <source>
        <dbReference type="ARBA" id="ARBA00022884"/>
    </source>
</evidence>
<keyword evidence="3" id="KW-0540">Nuclease</keyword>
<feature type="region of interest" description="Disordered" evidence="8">
    <location>
        <begin position="433"/>
        <end position="546"/>
    </location>
</feature>
<feature type="domain" description="DRBM" evidence="9">
    <location>
        <begin position="351"/>
        <end position="422"/>
    </location>
</feature>
<feature type="compositionally biased region" description="Basic and acidic residues" evidence="8">
    <location>
        <begin position="433"/>
        <end position="460"/>
    </location>
</feature>
<evidence type="ECO:0000256" key="3">
    <source>
        <dbReference type="ARBA" id="ARBA00022722"/>
    </source>
</evidence>
<evidence type="ECO:0000256" key="1">
    <source>
        <dbReference type="ARBA" id="ARBA00000109"/>
    </source>
</evidence>
<sequence length="546" mass="61856">MSKRSLTDVDVDLIISSVAKRARASGGASAQELSEVFNTSTTSSSLVTNTEAEEEDQLKPRTYSEDNLIGLTDVLLVEHAIGNLRTSIKHILQNSPTESELELLKKNKEILSTPEILLALSRSKVLLASKLKSSYLSGDLPIFEDILDFEQKLKLDTKNVSIKFDTLTPSIDKTSDESEAIPKLPEIKNPAIRAQVFIHKSVIKSKLFLSEKEIIRTHNERLEFLGDSFLNTIMTQIAFNEFPDAAEGQLSILRTKLINNNLLQKWAQLYKFDQELKMEVDDSLYKGKLKIYADVFEAYIGGLIMDDPNNYSIIVDWLKRLAAPIISEFKRKNSRFSLEMHQKKPDELNNNAKVELYSLIGYAKLGLHYKTVSREDNRKTNISVFTVQVKTKDEDILGTGKGVNTKEAGIRAAMDALENKELIEKYSRLRSSIPRDETRKPAVEEKQWKGKKNKEEKTDISKPTNIPTKPIFPEPIRNSTSRGIPFDYRNGQNTGGNNQTFKSNRKTHSKTQVNHFNKNNANDSNKAIENDSNNNHQPNGYDSNRF</sequence>
<reference evidence="11" key="2">
    <citation type="submission" date="2021-01" db="EMBL/GenBank/DDBJ databases">
        <authorList>
            <person name="Schikora-Tamarit M.A."/>
        </authorList>
    </citation>
    <scope>NUCLEOTIDE SEQUENCE</scope>
    <source>
        <strain evidence="11">CBS6341</strain>
    </source>
</reference>
<feature type="compositionally biased region" description="Low complexity" evidence="8">
    <location>
        <begin position="490"/>
        <end position="500"/>
    </location>
</feature>
<dbReference type="PROSITE" id="PS50137">
    <property type="entry name" value="DS_RBD"/>
    <property type="match status" value="1"/>
</dbReference>
<dbReference type="Gene3D" id="1.10.1520.10">
    <property type="entry name" value="Ribonuclease III domain"/>
    <property type="match status" value="1"/>
</dbReference>
<keyword evidence="4" id="KW-0255">Endonuclease</keyword>
<dbReference type="GO" id="GO:0034963">
    <property type="term" value="P:box C/D sno(s)RNA processing"/>
    <property type="evidence" value="ECO:0007669"/>
    <property type="project" value="UniProtKB-ARBA"/>
</dbReference>
<dbReference type="Gene3D" id="3.30.160.20">
    <property type="match status" value="1"/>
</dbReference>
<dbReference type="SUPFAM" id="SSF54768">
    <property type="entry name" value="dsRNA-binding domain-like"/>
    <property type="match status" value="1"/>
</dbReference>
<dbReference type="OrthoDB" id="2392202at2759"/>